<evidence type="ECO:0000256" key="4">
    <source>
        <dbReference type="ARBA" id="ARBA00022827"/>
    </source>
</evidence>
<dbReference type="PANTHER" id="PTHR10961:SF37">
    <property type="entry name" value="FAD DEPENDENT OXIDOREDUCTASE DOMAIN-CONTAINING PROTEIN"/>
    <property type="match status" value="1"/>
</dbReference>
<dbReference type="Pfam" id="PF01266">
    <property type="entry name" value="DAO"/>
    <property type="match status" value="1"/>
</dbReference>
<dbReference type="OrthoDB" id="2219495at2759"/>
<dbReference type="Proteomes" id="UP000223968">
    <property type="component" value="Unassembled WGS sequence"/>
</dbReference>
<dbReference type="InterPro" id="IPR045170">
    <property type="entry name" value="MTOX"/>
</dbReference>
<protein>
    <recommendedName>
        <fullName evidence="6">FAD dependent oxidoreductase domain-containing protein</fullName>
    </recommendedName>
</protein>
<evidence type="ECO:0000259" key="6">
    <source>
        <dbReference type="Pfam" id="PF01266"/>
    </source>
</evidence>
<dbReference type="STRING" id="1447875.A0A2B7WIF3"/>
<sequence>MDCDILIIGAGIFGVSTAILQESQYWMSPPYPPPRAALTDTSKIVRADYTNPFYMEMAYEAMDAWANWPIFTKAGVFNRTGWLVFDYQDKDRSTRIRNCFRASSTEDVTVDFTWKDVNEKWPVELGQVKGEGLESSYSSPSPTWADASGSLKVMLDEAVRLGVRYEVGEVSRLVQGQNGIENLFTKDGRIFRAKKILLTTGAWTSQLMSPLEDELGFSDAERVESQLTAEGVPIVQFKLSKEEVEQYSRLPIIVYGSGGIFHHPFQTPLATALITQNRPIAPANEGEDFKIQHYRLLEYRDHGDRTYHYGSSRPGPIYRSDDLKEKHLGHIRMRLPQIIGDDRQVTWRACWESVRPDKDQLIARHPHPRLSNLYFAVGGSFHSWKFLPTIGIYVVNVLEEVGNGKERDQRWGWKTY</sequence>
<organism evidence="7 8">
    <name type="scientific">Helicocarpus griseus UAMH5409</name>
    <dbReference type="NCBI Taxonomy" id="1447875"/>
    <lineage>
        <taxon>Eukaryota</taxon>
        <taxon>Fungi</taxon>
        <taxon>Dikarya</taxon>
        <taxon>Ascomycota</taxon>
        <taxon>Pezizomycotina</taxon>
        <taxon>Eurotiomycetes</taxon>
        <taxon>Eurotiomycetidae</taxon>
        <taxon>Onygenales</taxon>
        <taxon>Ajellomycetaceae</taxon>
        <taxon>Helicocarpus</taxon>
    </lineage>
</organism>
<name>A0A2B7WIF3_9EURO</name>
<dbReference type="InterPro" id="IPR006076">
    <property type="entry name" value="FAD-dep_OxRdtase"/>
</dbReference>
<dbReference type="Gene3D" id="3.50.50.60">
    <property type="entry name" value="FAD/NAD(P)-binding domain"/>
    <property type="match status" value="1"/>
</dbReference>
<comment type="similarity">
    <text evidence="2">Belongs to the MSOX/MTOX family.</text>
</comment>
<evidence type="ECO:0000256" key="5">
    <source>
        <dbReference type="ARBA" id="ARBA00023002"/>
    </source>
</evidence>
<comment type="cofactor">
    <cofactor evidence="1">
        <name>FAD</name>
        <dbReference type="ChEBI" id="CHEBI:57692"/>
    </cofactor>
</comment>
<evidence type="ECO:0000256" key="1">
    <source>
        <dbReference type="ARBA" id="ARBA00001974"/>
    </source>
</evidence>
<dbReference type="InterPro" id="IPR036188">
    <property type="entry name" value="FAD/NAD-bd_sf"/>
</dbReference>
<reference evidence="7 8" key="1">
    <citation type="submission" date="2017-10" db="EMBL/GenBank/DDBJ databases">
        <title>Comparative genomics in systemic dimorphic fungi from Ajellomycetaceae.</title>
        <authorList>
            <person name="Munoz J.F."/>
            <person name="Mcewen J.G."/>
            <person name="Clay O.K."/>
            <person name="Cuomo C.A."/>
        </authorList>
    </citation>
    <scope>NUCLEOTIDE SEQUENCE [LARGE SCALE GENOMIC DNA]</scope>
    <source>
        <strain evidence="7 8">UAMH5409</strain>
    </source>
</reference>
<gene>
    <name evidence="7" type="ORF">AJ79_09621</name>
</gene>
<feature type="domain" description="FAD dependent oxidoreductase" evidence="6">
    <location>
        <begin position="4"/>
        <end position="395"/>
    </location>
</feature>
<accession>A0A2B7WIF3</accession>
<dbReference type="GO" id="GO:0008115">
    <property type="term" value="F:sarcosine oxidase activity"/>
    <property type="evidence" value="ECO:0007669"/>
    <property type="project" value="TreeGrafter"/>
</dbReference>
<evidence type="ECO:0000313" key="8">
    <source>
        <dbReference type="Proteomes" id="UP000223968"/>
    </source>
</evidence>
<keyword evidence="3" id="KW-0285">Flavoprotein</keyword>
<dbReference type="GO" id="GO:0051698">
    <property type="term" value="F:saccharopine oxidase activity"/>
    <property type="evidence" value="ECO:0007669"/>
    <property type="project" value="TreeGrafter"/>
</dbReference>
<dbReference type="SUPFAM" id="SSF51905">
    <property type="entry name" value="FAD/NAD(P)-binding domain"/>
    <property type="match status" value="1"/>
</dbReference>
<dbReference type="Gene3D" id="3.30.9.10">
    <property type="entry name" value="D-Amino Acid Oxidase, subunit A, domain 2"/>
    <property type="match status" value="1"/>
</dbReference>
<keyword evidence="4" id="KW-0274">FAD</keyword>
<evidence type="ECO:0000313" key="7">
    <source>
        <dbReference type="EMBL" id="PGG96348.1"/>
    </source>
</evidence>
<dbReference type="PANTHER" id="PTHR10961">
    <property type="entry name" value="PEROXISOMAL SARCOSINE OXIDASE"/>
    <property type="match status" value="1"/>
</dbReference>
<dbReference type="GO" id="GO:0050660">
    <property type="term" value="F:flavin adenine dinucleotide binding"/>
    <property type="evidence" value="ECO:0007669"/>
    <property type="project" value="InterPro"/>
</dbReference>
<evidence type="ECO:0000256" key="3">
    <source>
        <dbReference type="ARBA" id="ARBA00022630"/>
    </source>
</evidence>
<proteinExistence type="inferred from homology"/>
<dbReference type="AlphaFoldDB" id="A0A2B7WIF3"/>
<keyword evidence="8" id="KW-1185">Reference proteome</keyword>
<dbReference type="EMBL" id="PDNB01000284">
    <property type="protein sequence ID" value="PGG96348.1"/>
    <property type="molecule type" value="Genomic_DNA"/>
</dbReference>
<comment type="caution">
    <text evidence="7">The sequence shown here is derived from an EMBL/GenBank/DDBJ whole genome shotgun (WGS) entry which is preliminary data.</text>
</comment>
<evidence type="ECO:0000256" key="2">
    <source>
        <dbReference type="ARBA" id="ARBA00010989"/>
    </source>
</evidence>
<keyword evidence="5" id="KW-0560">Oxidoreductase</keyword>